<keyword evidence="6 8" id="KW-0539">Nucleus</keyword>
<evidence type="ECO:0000256" key="6">
    <source>
        <dbReference type="ARBA" id="ARBA00023242"/>
    </source>
</evidence>
<sequence length="660" mass="73483">MASQEVTDLCRVVLRDIYGELAATVVGSLLDHGRLSAQQIAKAAKLPLASVQVTLVAMLQNRFVLYWSDSITLHNRVGSDVKQYEDSDREEVEKTRPARAFYYANADEIYKVLRTGSNIVLVSDYFAYLDKDEEGSTETSSRASETAAEIVKNMLVYGHMRVEDYLAAVPTLEDKARIGSVMTELVKKKFLLPLTGQEFYPESDIMAKLLSKQLSQLPKNISETARITAATAAATQDLLNLKAQKDTKNLGLVVKSDKVAAANRVGKIRQSTSNFTSSSNSPLAVDTEAILSVNHDKFLVLARNEELVSLVASRIGKVSAAVYRALLECYEDKLNRCNQVVVSGVEFNIGTTEVIRRFNATGIDLVGSIVTGNKRVNSNINSDSEDEVVVKRSKGSNGAFVIEDEDIVGDTKADDQSDDDLDAALDNYNSNGNGNGNGNGDNKGKKSSSSKSHEIIIQHLELIADSPLKCLLKAGNRGGGEWFVPFETLSETLRQLTYADLISRRFGPISTRLLNVIRQMGKVDEKYLSDQTLLPAKDIRAHLTDLHNIGGLDLQELPRSADRAPGRTFFFWFHRPKRAYSLMLHDLYKAINRCYSRILAERKANAILLHKLQREDVKGHEDVYLTAQERNQMVRLRATEERLLVQINRLDGLVRIFKDY</sequence>
<gene>
    <name evidence="13" type="ORF">NADFUDRAFT_83087</name>
</gene>
<dbReference type="GO" id="GO:0003697">
    <property type="term" value="F:single-stranded DNA binding"/>
    <property type="evidence" value="ECO:0007669"/>
    <property type="project" value="UniProtKB-UniRule"/>
</dbReference>
<dbReference type="AlphaFoldDB" id="A0A1E3PI30"/>
<name>A0A1E3PI30_9ASCO</name>
<dbReference type="InterPro" id="IPR039748">
    <property type="entry name" value="RPC3"/>
</dbReference>
<feature type="domain" description="DNA-directed RNA polymerase III subunit RPC3 winged-helix" evidence="12">
    <location>
        <begin position="501"/>
        <end position="573"/>
    </location>
</feature>
<evidence type="ECO:0000256" key="2">
    <source>
        <dbReference type="ARBA" id="ARBA00011206"/>
    </source>
</evidence>
<evidence type="ECO:0000313" key="14">
    <source>
        <dbReference type="Proteomes" id="UP000095009"/>
    </source>
</evidence>
<dbReference type="GO" id="GO:0006351">
    <property type="term" value="P:DNA-templated transcription"/>
    <property type="evidence" value="ECO:0007669"/>
    <property type="project" value="InterPro"/>
</dbReference>
<dbReference type="PANTHER" id="PTHR12949">
    <property type="entry name" value="RNA POLYMERASE III DNA DIRECTED -RELATED"/>
    <property type="match status" value="1"/>
</dbReference>
<keyword evidence="4 8" id="KW-0240">DNA-directed RNA polymerase</keyword>
<evidence type="ECO:0000256" key="7">
    <source>
        <dbReference type="ARBA" id="ARBA00025127"/>
    </source>
</evidence>
<dbReference type="InterPro" id="IPR008806">
    <property type="entry name" value="RNA_pol_III_Rpc82_C"/>
</dbReference>
<evidence type="ECO:0000259" key="12">
    <source>
        <dbReference type="Pfam" id="PF22536"/>
    </source>
</evidence>
<comment type="subcellular location">
    <subcellularLocation>
        <location evidence="1 8">Nucleus</location>
    </subcellularLocation>
</comment>
<feature type="domain" description="RNA polymerase III subunit RPC82-related helix-turn-helix" evidence="11">
    <location>
        <begin position="9"/>
        <end position="68"/>
    </location>
</feature>
<reference evidence="13 14" key="1">
    <citation type="journal article" date="2016" name="Proc. Natl. Acad. Sci. U.S.A.">
        <title>Comparative genomics of biotechnologically important yeasts.</title>
        <authorList>
            <person name="Riley R."/>
            <person name="Haridas S."/>
            <person name="Wolfe K.H."/>
            <person name="Lopes M.R."/>
            <person name="Hittinger C.T."/>
            <person name="Goeker M."/>
            <person name="Salamov A.A."/>
            <person name="Wisecaver J.H."/>
            <person name="Long T.M."/>
            <person name="Calvey C.H."/>
            <person name="Aerts A.L."/>
            <person name="Barry K.W."/>
            <person name="Choi C."/>
            <person name="Clum A."/>
            <person name="Coughlan A.Y."/>
            <person name="Deshpande S."/>
            <person name="Douglass A.P."/>
            <person name="Hanson S.J."/>
            <person name="Klenk H.-P."/>
            <person name="LaButti K.M."/>
            <person name="Lapidus A."/>
            <person name="Lindquist E.A."/>
            <person name="Lipzen A.M."/>
            <person name="Meier-Kolthoff J.P."/>
            <person name="Ohm R.A."/>
            <person name="Otillar R.P."/>
            <person name="Pangilinan J.L."/>
            <person name="Peng Y."/>
            <person name="Rokas A."/>
            <person name="Rosa C.A."/>
            <person name="Scheuner C."/>
            <person name="Sibirny A.A."/>
            <person name="Slot J.C."/>
            <person name="Stielow J.B."/>
            <person name="Sun H."/>
            <person name="Kurtzman C.P."/>
            <person name="Blackwell M."/>
            <person name="Grigoriev I.V."/>
            <person name="Jeffries T.W."/>
        </authorList>
    </citation>
    <scope>NUCLEOTIDE SEQUENCE [LARGE SCALE GENOMIC DNA]</scope>
    <source>
        <strain evidence="13 14">DSM 6958</strain>
    </source>
</reference>
<keyword evidence="14" id="KW-1185">Reference proteome</keyword>
<dbReference type="EMBL" id="KV454410">
    <property type="protein sequence ID" value="ODQ64950.1"/>
    <property type="molecule type" value="Genomic_DNA"/>
</dbReference>
<comment type="similarity">
    <text evidence="8">Belongs to the RNA polymerase beta chain family.</text>
</comment>
<evidence type="ECO:0000256" key="3">
    <source>
        <dbReference type="ARBA" id="ARBA00016689"/>
    </source>
</evidence>
<evidence type="ECO:0000256" key="9">
    <source>
        <dbReference type="SAM" id="MobiDB-lite"/>
    </source>
</evidence>
<evidence type="ECO:0000256" key="4">
    <source>
        <dbReference type="ARBA" id="ARBA00022478"/>
    </source>
</evidence>
<feature type="region of interest" description="Disordered" evidence="9">
    <location>
        <begin position="410"/>
        <end position="450"/>
    </location>
</feature>
<dbReference type="Proteomes" id="UP000095009">
    <property type="component" value="Unassembled WGS sequence"/>
</dbReference>
<dbReference type="Pfam" id="PF22536">
    <property type="entry name" value="WHD_POLR3C"/>
    <property type="match status" value="1"/>
</dbReference>
<dbReference type="Pfam" id="PF08221">
    <property type="entry name" value="HTH_9"/>
    <property type="match status" value="1"/>
</dbReference>
<keyword evidence="5 8" id="KW-0804">Transcription</keyword>
<evidence type="ECO:0000256" key="1">
    <source>
        <dbReference type="ARBA" id="ARBA00004123"/>
    </source>
</evidence>
<dbReference type="InterPro" id="IPR055207">
    <property type="entry name" value="POLR3C_WHD"/>
</dbReference>
<organism evidence="13 14">
    <name type="scientific">Nadsonia fulvescens var. elongata DSM 6958</name>
    <dbReference type="NCBI Taxonomy" id="857566"/>
    <lineage>
        <taxon>Eukaryota</taxon>
        <taxon>Fungi</taxon>
        <taxon>Dikarya</taxon>
        <taxon>Ascomycota</taxon>
        <taxon>Saccharomycotina</taxon>
        <taxon>Dipodascomycetes</taxon>
        <taxon>Dipodascales</taxon>
        <taxon>Dipodascales incertae sedis</taxon>
        <taxon>Nadsonia</taxon>
    </lineage>
</organism>
<dbReference type="Pfam" id="PF05645">
    <property type="entry name" value="RNA_pol_Rpc82"/>
    <property type="match status" value="1"/>
</dbReference>
<evidence type="ECO:0000256" key="5">
    <source>
        <dbReference type="ARBA" id="ARBA00023163"/>
    </source>
</evidence>
<dbReference type="InterPro" id="IPR013197">
    <property type="entry name" value="RNA_pol_III_RPC82-rel_HTH"/>
</dbReference>
<accession>A0A1E3PI30</accession>
<protein>
    <recommendedName>
        <fullName evidence="3 8">DNA-directed RNA polymerase III subunit RPC3</fullName>
        <shortName evidence="8">RNA polymerase III subunit C3</shortName>
    </recommendedName>
</protein>
<dbReference type="GO" id="GO:0005666">
    <property type="term" value="C:RNA polymerase III complex"/>
    <property type="evidence" value="ECO:0007669"/>
    <property type="project" value="UniProtKB-UniRule"/>
</dbReference>
<evidence type="ECO:0000256" key="8">
    <source>
        <dbReference type="RuleBase" id="RU367076"/>
    </source>
</evidence>
<proteinExistence type="inferred from homology"/>
<evidence type="ECO:0000313" key="13">
    <source>
        <dbReference type="EMBL" id="ODQ64950.1"/>
    </source>
</evidence>
<dbReference type="Gene3D" id="1.10.10.10">
    <property type="entry name" value="Winged helix-like DNA-binding domain superfamily/Winged helix DNA-binding domain"/>
    <property type="match status" value="2"/>
</dbReference>
<comment type="function">
    <text evidence="7 8">DNA-dependent RNA polymerase catalyzes the transcription of DNA into RNA using the four ribonucleoside triphosphates as substrates. Specific core component of RNA polymerase III which synthesizes small RNAs, such as 5S rRNA and tRNAs.</text>
</comment>
<dbReference type="OrthoDB" id="272392at2759"/>
<dbReference type="InterPro" id="IPR036388">
    <property type="entry name" value="WH-like_DNA-bd_sf"/>
</dbReference>
<feature type="domain" description="RNA polymerase III Rpc82 C -terminal" evidence="10">
    <location>
        <begin position="182"/>
        <end position="493"/>
    </location>
</feature>
<comment type="subunit">
    <text evidence="2 8">Component of the RNA polymerase III (Pol III) complex consisting of 17 subunits.</text>
</comment>
<evidence type="ECO:0000259" key="11">
    <source>
        <dbReference type="Pfam" id="PF08221"/>
    </source>
</evidence>
<evidence type="ECO:0000259" key="10">
    <source>
        <dbReference type="Pfam" id="PF05645"/>
    </source>
</evidence>
<dbReference type="STRING" id="857566.A0A1E3PI30"/>
<dbReference type="PANTHER" id="PTHR12949:SF0">
    <property type="entry name" value="DNA-DIRECTED RNA POLYMERASE III SUBUNIT RPC3"/>
    <property type="match status" value="1"/>
</dbReference>